<dbReference type="Proteomes" id="UP000203938">
    <property type="component" value="Segment"/>
</dbReference>
<dbReference type="GeneID" id="29125602"/>
<sequence>MNSAKSSDTITRDCLKCRGAGRIERFAGIANGACFDCAGRGYVVTTTAAENRRTAAAARRAQKSETDRESRLVSRMVAAIDAGWTAVDWHADTCGCGGSHVEPGHEGFHESWRNARAEYERRR</sequence>
<reference evidence="2" key="1">
    <citation type="submission" date="2016-03" db="EMBL/GenBank/DDBJ databases">
        <authorList>
            <person name="Berryman E.N."/>
            <person name="Forrest K.M."/>
            <person name="McHale L."/>
            <person name="Wertz A.T."/>
            <person name="Zhuang Z."/>
            <person name="Kasturiarachi N.S."/>
            <person name="Pressimone C.A."/>
            <person name="Schiebel J.G."/>
            <person name="Furbee E.C."/>
            <person name="Grubb S.R."/>
            <person name="Warner M.H."/>
            <person name="Montgomery M.T."/>
            <person name="Garlena R.A."/>
            <person name="Russell D.A."/>
            <person name="Pope W.H."/>
            <person name="Jacobs-Sera D."/>
            <person name="Hendrix R.W."/>
            <person name="Hatfull G.F."/>
        </authorList>
    </citation>
    <scope>NUCLEOTIDE SEQUENCE [LARGE SCALE GENOMIC DNA]</scope>
</reference>
<dbReference type="Gene3D" id="6.20.20.10">
    <property type="match status" value="1"/>
</dbReference>
<dbReference type="KEGG" id="vg:29125602"/>
<evidence type="ECO:0000313" key="2">
    <source>
        <dbReference type="Proteomes" id="UP000203938"/>
    </source>
</evidence>
<dbReference type="EMBL" id="KU963261">
    <property type="protein sequence ID" value="AMS03672.1"/>
    <property type="molecule type" value="Genomic_DNA"/>
</dbReference>
<dbReference type="RefSeq" id="YP_009302794.1">
    <property type="nucleotide sequence ID" value="NC_031247.1"/>
</dbReference>
<protein>
    <submittedName>
        <fullName evidence="1">Uncharacterized protein</fullName>
    </submittedName>
</protein>
<gene>
    <name evidence="1" type="primary">37</name>
    <name evidence="1" type="ORF">SEA_BETTERKATZ_37</name>
</gene>
<dbReference type="OrthoDB" id="8833at10239"/>
<accession>A0A142KC39</accession>
<name>A0A142KC39_9CAUD</name>
<organism evidence="1 2">
    <name type="scientific">Gordonia phage BetterKatz</name>
    <dbReference type="NCBI Taxonomy" id="1821551"/>
    <lineage>
        <taxon>Viruses</taxon>
        <taxon>Duplodnaviria</taxon>
        <taxon>Heunggongvirae</taxon>
        <taxon>Uroviricota</taxon>
        <taxon>Caudoviricetes</taxon>
        <taxon>Betterkatzvirus</taxon>
        <taxon>Betterkatzvirus betterkatz</taxon>
    </lineage>
</organism>
<evidence type="ECO:0000313" key="1">
    <source>
        <dbReference type="EMBL" id="AMS03672.1"/>
    </source>
</evidence>
<keyword evidence="2" id="KW-1185">Reference proteome</keyword>
<proteinExistence type="predicted"/>